<gene>
    <name evidence="5" type="ORF">C1872_14025</name>
    <name evidence="4" type="ORF">C1875_07535</name>
    <name evidence="6" type="ORF">FIC87_08965</name>
</gene>
<dbReference type="EMBL" id="PPTU01000009">
    <property type="protein sequence ID" value="RDB70608.1"/>
    <property type="molecule type" value="Genomic_DNA"/>
</dbReference>
<dbReference type="Pfam" id="PF12728">
    <property type="entry name" value="HTH_17"/>
    <property type="match status" value="1"/>
</dbReference>
<dbReference type="InterPro" id="IPR031807">
    <property type="entry name" value="HicB-like"/>
</dbReference>
<sequence length="154" mass="17232">MRYMYPAIFTENELDGYSVQFVDFENGYTCGDDMEDAVAMAAEVLWLLIDDYLQLDKPLPKPTYPIEHEGLLVAVSVDVDTERGVLTTKMAAHLLGVSDARVRQMICSGQLAAKKQGRDNYVYLSSVKERLNNPPKPGRPRKSDRLESVAETAS</sequence>
<organism evidence="5 7">
    <name type="scientific">Eggerthella lenta</name>
    <name type="common">Eubacterium lentum</name>
    <dbReference type="NCBI Taxonomy" id="84112"/>
    <lineage>
        <taxon>Bacteria</taxon>
        <taxon>Bacillati</taxon>
        <taxon>Actinomycetota</taxon>
        <taxon>Coriobacteriia</taxon>
        <taxon>Eggerthellales</taxon>
        <taxon>Eggerthellaceae</taxon>
        <taxon>Eggerthella</taxon>
    </lineage>
</organism>
<dbReference type="Proteomes" id="UP000253970">
    <property type="component" value="Unassembled WGS sequence"/>
</dbReference>
<dbReference type="InterPro" id="IPR035069">
    <property type="entry name" value="TTHA1013/TTHA0281-like"/>
</dbReference>
<accession>A0A369MMX3</accession>
<reference evidence="6" key="3">
    <citation type="submission" date="2019-06" db="EMBL/GenBank/DDBJ databases">
        <authorList>
            <person name="Bisanz J.E."/>
            <person name="Turnbaugh P.J."/>
        </authorList>
    </citation>
    <scope>NUCLEOTIDE SEQUENCE</scope>
    <source>
        <strain evidence="6">SECO-MT75m2</strain>
    </source>
</reference>
<dbReference type="Gene3D" id="3.30.160.250">
    <property type="match status" value="1"/>
</dbReference>
<reference evidence="7 8" key="2">
    <citation type="journal article" date="2018" name="Elife">
        <title>Discovery and characterization of a prevalent human gut bacterial enzyme sufficient for the inactivation of a family of plant toxins.</title>
        <authorList>
            <person name="Koppel N."/>
            <person name="Bisanz J.E."/>
            <person name="Pandelia M.E."/>
            <person name="Turnbaugh P.J."/>
            <person name="Balskus E.P."/>
        </authorList>
    </citation>
    <scope>NUCLEOTIDE SEQUENCE [LARGE SCALE GENOMIC DNA]</scope>
    <source>
        <strain evidence="5 7">MR1 #12</strain>
        <strain evidence="4 8">W1 BHI 6</strain>
    </source>
</reference>
<feature type="domain" description="Helix-turn-helix" evidence="2">
    <location>
        <begin position="85"/>
        <end position="132"/>
    </location>
</feature>
<feature type="region of interest" description="Disordered" evidence="1">
    <location>
        <begin position="126"/>
        <end position="154"/>
    </location>
</feature>
<evidence type="ECO:0000313" key="9">
    <source>
        <dbReference type="Proteomes" id="UP000312594"/>
    </source>
</evidence>
<comment type="caution">
    <text evidence="5">The sequence shown here is derived from an EMBL/GenBank/DDBJ whole genome shotgun (WGS) entry which is preliminary data.</text>
</comment>
<dbReference type="Pfam" id="PF15919">
    <property type="entry name" value="HicB_lk_antitox"/>
    <property type="match status" value="1"/>
</dbReference>
<evidence type="ECO:0000259" key="3">
    <source>
        <dbReference type="Pfam" id="PF15919"/>
    </source>
</evidence>
<dbReference type="InterPro" id="IPR041657">
    <property type="entry name" value="HTH_17"/>
</dbReference>
<evidence type="ECO:0000259" key="2">
    <source>
        <dbReference type="Pfam" id="PF12728"/>
    </source>
</evidence>
<evidence type="ECO:0000256" key="1">
    <source>
        <dbReference type="SAM" id="MobiDB-lite"/>
    </source>
</evidence>
<dbReference type="EMBL" id="VEVP01000018">
    <property type="protein sequence ID" value="TNU90413.1"/>
    <property type="molecule type" value="Genomic_DNA"/>
</dbReference>
<evidence type="ECO:0000313" key="4">
    <source>
        <dbReference type="EMBL" id="RDB70608.1"/>
    </source>
</evidence>
<dbReference type="Proteomes" id="UP000312594">
    <property type="component" value="Unassembled WGS sequence"/>
</dbReference>
<feature type="domain" description="HicB-like antitoxin of toxin-antitoxin system" evidence="3">
    <location>
        <begin position="5"/>
        <end position="63"/>
    </location>
</feature>
<dbReference type="EMBL" id="PPTX01000028">
    <property type="protein sequence ID" value="RDB75415.1"/>
    <property type="molecule type" value="Genomic_DNA"/>
</dbReference>
<evidence type="ECO:0000313" key="7">
    <source>
        <dbReference type="Proteomes" id="UP000253752"/>
    </source>
</evidence>
<dbReference type="SUPFAM" id="SSF143100">
    <property type="entry name" value="TTHA1013/TTHA0281-like"/>
    <property type="match status" value="1"/>
</dbReference>
<evidence type="ECO:0000313" key="5">
    <source>
        <dbReference type="EMBL" id="RDB75415.1"/>
    </source>
</evidence>
<reference evidence="6 9" key="1">
    <citation type="journal article" date="2005" name="Appl. Environ. Microbiol.">
        <title>Intestinal bacterial communities that produce active estrogen-like compounds enterodiol and enterolactone in humans.</title>
        <authorList>
            <person name="Clavel T."/>
            <person name="Henderson G."/>
            <person name="Alpert C.A."/>
            <person name="Philippe C."/>
            <person name="Rigottier-Gois L."/>
            <person name="Dore J."/>
            <person name="Blaut M."/>
        </authorList>
    </citation>
    <scope>NUCLEOTIDE SEQUENCE [LARGE SCALE GENOMIC DNA]</scope>
    <source>
        <strain evidence="6 9">SECO-MT75m2</strain>
    </source>
</reference>
<dbReference type="Proteomes" id="UP000253752">
    <property type="component" value="Unassembled WGS sequence"/>
</dbReference>
<evidence type="ECO:0000313" key="8">
    <source>
        <dbReference type="Proteomes" id="UP000253970"/>
    </source>
</evidence>
<proteinExistence type="predicted"/>
<name>A0A369MMX3_EGGLN</name>
<dbReference type="AlphaFoldDB" id="A0A369MMX3"/>
<evidence type="ECO:0000313" key="6">
    <source>
        <dbReference type="EMBL" id="TNU90413.1"/>
    </source>
</evidence>
<protein>
    <submittedName>
        <fullName evidence="6">Helix-turn-helix domain-containing protein</fullName>
    </submittedName>
    <submittedName>
        <fullName evidence="5">HicB family protein</fullName>
    </submittedName>
</protein>
<dbReference type="RefSeq" id="WP_114516681.1">
    <property type="nucleotide sequence ID" value="NZ_JADNMJ010000018.1"/>
</dbReference>